<comment type="caution">
    <text evidence="17">The sequence shown here is derived from an EMBL/GenBank/DDBJ whole genome shotgun (WGS) entry which is preliminary data.</text>
</comment>
<dbReference type="Proteomes" id="UP000734854">
    <property type="component" value="Unassembled WGS sequence"/>
</dbReference>
<dbReference type="GO" id="GO:0034702">
    <property type="term" value="C:monoatomic ion channel complex"/>
    <property type="evidence" value="ECO:0007669"/>
    <property type="project" value="UniProtKB-KW"/>
</dbReference>
<dbReference type="InterPro" id="IPR027359">
    <property type="entry name" value="Volt_channel_dom_sf"/>
</dbReference>
<evidence type="ECO:0000256" key="4">
    <source>
        <dbReference type="ARBA" id="ARBA00022448"/>
    </source>
</evidence>
<evidence type="ECO:0000256" key="13">
    <source>
        <dbReference type="ARBA" id="ARBA00023136"/>
    </source>
</evidence>
<evidence type="ECO:0000259" key="16">
    <source>
        <dbReference type="PROSITE" id="PS50222"/>
    </source>
</evidence>
<dbReference type="Gene3D" id="1.10.238.10">
    <property type="entry name" value="EF-hand"/>
    <property type="match status" value="1"/>
</dbReference>
<accession>A0A8J5F2X7</accession>
<keyword evidence="5" id="KW-0109">Calcium transport</keyword>
<dbReference type="InterPro" id="IPR044581">
    <property type="entry name" value="TPC1_plant"/>
</dbReference>
<evidence type="ECO:0000256" key="1">
    <source>
        <dbReference type="ARBA" id="ARBA00004141"/>
    </source>
</evidence>
<dbReference type="Gene3D" id="1.10.287.70">
    <property type="match status" value="1"/>
</dbReference>
<proteinExistence type="inferred from homology"/>
<feature type="transmembrane region" description="Helical" evidence="15">
    <location>
        <begin position="308"/>
        <end position="330"/>
    </location>
</feature>
<dbReference type="GO" id="GO:0005774">
    <property type="term" value="C:vacuolar membrane"/>
    <property type="evidence" value="ECO:0007669"/>
    <property type="project" value="TreeGrafter"/>
</dbReference>
<dbReference type="GO" id="GO:0005245">
    <property type="term" value="F:voltage-gated calcium channel activity"/>
    <property type="evidence" value="ECO:0007669"/>
    <property type="project" value="InterPro"/>
</dbReference>
<evidence type="ECO:0000256" key="6">
    <source>
        <dbReference type="ARBA" id="ARBA00022673"/>
    </source>
</evidence>
<dbReference type="InterPro" id="IPR005821">
    <property type="entry name" value="Ion_trans_dom"/>
</dbReference>
<evidence type="ECO:0000256" key="7">
    <source>
        <dbReference type="ARBA" id="ARBA00022692"/>
    </source>
</evidence>
<evidence type="ECO:0000256" key="8">
    <source>
        <dbReference type="ARBA" id="ARBA00022737"/>
    </source>
</evidence>
<comment type="similarity">
    <text evidence="2">Belongs to the calcium channel alpha-1 subunit (TC 1.A.1.11) family. Two pore calcium channel subfamily.</text>
</comment>
<evidence type="ECO:0000256" key="14">
    <source>
        <dbReference type="ARBA" id="ARBA00023303"/>
    </source>
</evidence>
<gene>
    <name evidence="17" type="ORF">ZIOFF_063821</name>
</gene>
<keyword evidence="4" id="KW-0813">Transport</keyword>
<dbReference type="FunFam" id="1.20.120.350:FF:000055">
    <property type="entry name" value="Two pore calcium channel protein 1"/>
    <property type="match status" value="1"/>
</dbReference>
<feature type="transmembrane region" description="Helical" evidence="15">
    <location>
        <begin position="275"/>
        <end position="296"/>
    </location>
</feature>
<dbReference type="EMBL" id="JACMSC010000017">
    <property type="protein sequence ID" value="KAG6480321.1"/>
    <property type="molecule type" value="Genomic_DNA"/>
</dbReference>
<keyword evidence="14" id="KW-0407">Ion channel</keyword>
<keyword evidence="12" id="KW-0406">Ion transport</keyword>
<reference evidence="17 18" key="1">
    <citation type="submission" date="2020-08" db="EMBL/GenBank/DDBJ databases">
        <title>Plant Genome Project.</title>
        <authorList>
            <person name="Zhang R.-G."/>
        </authorList>
    </citation>
    <scope>NUCLEOTIDE SEQUENCE [LARGE SCALE GENOMIC DNA]</scope>
    <source>
        <tissue evidence="17">Rhizome</tissue>
    </source>
</reference>
<evidence type="ECO:0000256" key="2">
    <source>
        <dbReference type="ARBA" id="ARBA00009286"/>
    </source>
</evidence>
<evidence type="ECO:0000313" key="17">
    <source>
        <dbReference type="EMBL" id="KAG6480321.1"/>
    </source>
</evidence>
<protein>
    <recommendedName>
        <fullName evidence="16">EF-hand domain-containing protein</fullName>
    </recommendedName>
</protein>
<evidence type="ECO:0000256" key="5">
    <source>
        <dbReference type="ARBA" id="ARBA00022568"/>
    </source>
</evidence>
<dbReference type="SUPFAM" id="SSF81324">
    <property type="entry name" value="Voltage-gated potassium channels"/>
    <property type="match status" value="1"/>
</dbReference>
<name>A0A8J5F2X7_ZINOF</name>
<dbReference type="AlphaFoldDB" id="A0A8J5F2X7"/>
<dbReference type="PANTHER" id="PTHR46988">
    <property type="entry name" value="TWO PORE CALCIUM CHANNEL PROTEIN 1"/>
    <property type="match status" value="1"/>
</dbReference>
<keyword evidence="9" id="KW-0106">Calcium</keyword>
<feature type="domain" description="EF-hand" evidence="16">
    <location>
        <begin position="168"/>
        <end position="203"/>
    </location>
</feature>
<feature type="transmembrane region" description="Helical" evidence="15">
    <location>
        <begin position="231"/>
        <end position="254"/>
    </location>
</feature>
<evidence type="ECO:0000256" key="15">
    <source>
        <dbReference type="SAM" id="Phobius"/>
    </source>
</evidence>
<dbReference type="SUPFAM" id="SSF47473">
    <property type="entry name" value="EF-hand"/>
    <property type="match status" value="1"/>
</dbReference>
<evidence type="ECO:0000256" key="11">
    <source>
        <dbReference type="ARBA" id="ARBA00022989"/>
    </source>
</evidence>
<keyword evidence="11 15" id="KW-1133">Transmembrane helix</keyword>
<evidence type="ECO:0000256" key="9">
    <source>
        <dbReference type="ARBA" id="ARBA00022837"/>
    </source>
</evidence>
<sequence length="583" mass="66826">METKANDYKEKGALSLQRRRQCRYRGEDIGIAADKTTSLQRRKHEHCRGEDSDVVAEEKLQLYPPIEFLSLLNLILYGDHFASMVACVYTRRARPEPDLCPLLAAPDAPHHFDIDLPIALRKEVPTSYPEAYQHSAAWRTIMNEEMSTLISRDYNHMFSGICLSLPKISKEDFELIFEELDDSGDFKINLEEFTDLCNAIALRFQREAVPSWFENYPTFYRSRPCEMLKAFVRSTTFANIVGFVLIINLVAVVIETTLDIQNSSAQKFWQEIEFFFGWIYVLEMALKIFSFGFDAYWMDGQNQFDFVITWTIVIGETLTFASPSTFPFLLNGECRRSPYRHRTAEAWNLGIAMNMARALEEAVLPSRRGPLCTNCGWTTTNLNTSSGGPPLAKTKTTGDISKETPPASFFKCPTRAEMAEWRAKGLCFNCDESYSMGHKCKKHALTTNSRHQGVFHVQVSYLLFNFNDYPNGMVTLFNLLVMGNWQVWMQSYSELTGTYWTLIYFISFYLITVLLLLNLVVAFILEAFFAEMDLESANEPNEDAPERKGRRRLTGASSRNRTVDILLHRILSAELEESQNAEA</sequence>
<evidence type="ECO:0000256" key="12">
    <source>
        <dbReference type="ARBA" id="ARBA00023065"/>
    </source>
</evidence>
<evidence type="ECO:0000256" key="3">
    <source>
        <dbReference type="ARBA" id="ARBA00011738"/>
    </source>
</evidence>
<keyword evidence="10" id="KW-0851">Voltage-gated channel</keyword>
<dbReference type="PROSITE" id="PS50222">
    <property type="entry name" value="EF_HAND_2"/>
    <property type="match status" value="1"/>
</dbReference>
<keyword evidence="13 15" id="KW-0472">Membrane</keyword>
<keyword evidence="18" id="KW-1185">Reference proteome</keyword>
<comment type="subunit">
    <text evidence="3">Homodimer.</text>
</comment>
<feature type="transmembrane region" description="Helical" evidence="15">
    <location>
        <begin position="499"/>
        <end position="525"/>
    </location>
</feature>
<dbReference type="InterPro" id="IPR002048">
    <property type="entry name" value="EF_hand_dom"/>
</dbReference>
<dbReference type="GO" id="GO:0019722">
    <property type="term" value="P:calcium-mediated signaling"/>
    <property type="evidence" value="ECO:0007669"/>
    <property type="project" value="UniProtKB-ARBA"/>
</dbReference>
<dbReference type="Gene3D" id="1.20.120.350">
    <property type="entry name" value="Voltage-gated potassium channels. Chain C"/>
    <property type="match status" value="1"/>
</dbReference>
<dbReference type="InterPro" id="IPR011992">
    <property type="entry name" value="EF-hand-dom_pair"/>
</dbReference>
<dbReference type="GO" id="GO:0005509">
    <property type="term" value="F:calcium ion binding"/>
    <property type="evidence" value="ECO:0007669"/>
    <property type="project" value="InterPro"/>
</dbReference>
<keyword evidence="6" id="KW-0107">Calcium channel</keyword>
<comment type="subcellular location">
    <subcellularLocation>
        <location evidence="1">Membrane</location>
        <topology evidence="1">Multi-pass membrane protein</topology>
    </subcellularLocation>
</comment>
<keyword evidence="8" id="KW-0677">Repeat</keyword>
<evidence type="ECO:0000313" key="18">
    <source>
        <dbReference type="Proteomes" id="UP000734854"/>
    </source>
</evidence>
<dbReference type="Pfam" id="PF00520">
    <property type="entry name" value="Ion_trans"/>
    <property type="match status" value="2"/>
</dbReference>
<organism evidence="17 18">
    <name type="scientific">Zingiber officinale</name>
    <name type="common">Ginger</name>
    <name type="synonym">Amomum zingiber</name>
    <dbReference type="NCBI Taxonomy" id="94328"/>
    <lineage>
        <taxon>Eukaryota</taxon>
        <taxon>Viridiplantae</taxon>
        <taxon>Streptophyta</taxon>
        <taxon>Embryophyta</taxon>
        <taxon>Tracheophyta</taxon>
        <taxon>Spermatophyta</taxon>
        <taxon>Magnoliopsida</taxon>
        <taxon>Liliopsida</taxon>
        <taxon>Zingiberales</taxon>
        <taxon>Zingiberaceae</taxon>
        <taxon>Zingiber</taxon>
    </lineage>
</organism>
<dbReference type="FunFam" id="1.10.287.70:FF:000129">
    <property type="entry name" value="Two pore calcium channel protein 1"/>
    <property type="match status" value="1"/>
</dbReference>
<dbReference type="PANTHER" id="PTHR46988:SF2">
    <property type="entry name" value="TWO PORE CALCIUM CHANNEL PROTEIN 1"/>
    <property type="match status" value="1"/>
</dbReference>
<evidence type="ECO:0000256" key="10">
    <source>
        <dbReference type="ARBA" id="ARBA00022882"/>
    </source>
</evidence>
<keyword evidence="7 15" id="KW-0812">Transmembrane</keyword>
<dbReference type="GO" id="GO:0000325">
    <property type="term" value="C:plant-type vacuole"/>
    <property type="evidence" value="ECO:0007669"/>
    <property type="project" value="TreeGrafter"/>
</dbReference>